<accession>I0KCU4</accession>
<protein>
    <submittedName>
        <fullName evidence="2">PGAP1 family protein</fullName>
    </submittedName>
</protein>
<evidence type="ECO:0000259" key="1">
    <source>
        <dbReference type="Pfam" id="PF07819"/>
    </source>
</evidence>
<evidence type="ECO:0000313" key="3">
    <source>
        <dbReference type="Proteomes" id="UP000011058"/>
    </source>
</evidence>
<dbReference type="RefSeq" id="WP_015333046.1">
    <property type="nucleotide sequence ID" value="NC_020054.1"/>
</dbReference>
<reference evidence="2 3" key="1">
    <citation type="journal article" date="2012" name="J. Bacteriol.">
        <title>Genome Sequence of Fibrella aestuarina BUZ 2T, a Filamentous Marine Bacterium.</title>
        <authorList>
            <person name="Filippini M."/>
            <person name="Qi W."/>
            <person name="Blom J."/>
            <person name="Goesmann A."/>
            <person name="Smits T.H."/>
            <person name="Bagheri H.C."/>
        </authorList>
    </citation>
    <scope>NUCLEOTIDE SEQUENCE [LARGE SCALE GENOMIC DNA]</scope>
    <source>
        <strain evidence="3">BUZ 2T</strain>
    </source>
</reference>
<dbReference type="Pfam" id="PF07819">
    <property type="entry name" value="PGAP1"/>
    <property type="match status" value="1"/>
</dbReference>
<dbReference type="InterPro" id="IPR029058">
    <property type="entry name" value="AB_hydrolase_fold"/>
</dbReference>
<dbReference type="SUPFAM" id="SSF53474">
    <property type="entry name" value="alpha/beta-Hydrolases"/>
    <property type="match status" value="1"/>
</dbReference>
<dbReference type="STRING" id="1166018.FAES_3941"/>
<proteinExistence type="predicted"/>
<dbReference type="EMBL" id="HE796683">
    <property type="protein sequence ID" value="CCH01947.1"/>
    <property type="molecule type" value="Genomic_DNA"/>
</dbReference>
<dbReference type="HOGENOM" id="CLU_453259_0_0_10"/>
<dbReference type="PATRIC" id="fig|1166018.3.peg.891"/>
<feature type="domain" description="GPI inositol-deacylase PGAP1-like alpha/beta" evidence="1">
    <location>
        <begin position="209"/>
        <end position="259"/>
    </location>
</feature>
<dbReference type="GO" id="GO:0016788">
    <property type="term" value="F:hydrolase activity, acting on ester bonds"/>
    <property type="evidence" value="ECO:0007669"/>
    <property type="project" value="InterPro"/>
</dbReference>
<keyword evidence="3" id="KW-1185">Reference proteome</keyword>
<evidence type="ECO:0000313" key="2">
    <source>
        <dbReference type="EMBL" id="CCH01947.1"/>
    </source>
</evidence>
<dbReference type="AlphaFoldDB" id="I0KCU4"/>
<sequence length="602" mass="65117">MFRRLAFLWLLLIYGQPLIAQSFKIEHYHQLTNHTGFERQLINTTPFLFRVCADGSRASLFRVSGSPSGTPIPYLQTRLQVLDPDTLRYGRILTTSQSADYLEAEFRHPTVVDNNPVTTLQLVIGPPSATTAILSFSVLVGQAPLLMVHGLNSDNTIYTDMENQLITDLGPLAPSFLVRVDYGATSRAQFADNQQVIPHYIDATVAELKTRRVAAGKVDIIGHSMGGILSRLYLQSANYHDDIHKLITLNTPHGGSQMANFLFQPSANLALFVKALLVTGGYLFCNCGAFADLRVDSPAIRSDLNGIGLNNHKVPSHAIVTTKGALFNTPLPLKPLLTAAEYALAGMPLGDIFCGDESDWVVAKASQIGGLPQLTYSIVDPDQQHSGSTKNTSVIAKLKQLIIAPSTGPLFHKDGFSPPTLIYRQCEPLAGSASTGSQTQSSLIITQPRRGAYVKGGSSLTIATTGTNVSEIRTIISYSADSLYVGRELASATSQTISIDKRATRRVVVVLGKTPDGTYVSDSTYFYVSNNFCESFQSGAWTDAATWSCGHEPGPTDIAVLNQGHVVQITTNTAQANAVISQGGKLVYTNSSNRLRLRVEQP</sequence>
<organism evidence="2 3">
    <name type="scientific">Fibrella aestuarina BUZ 2</name>
    <dbReference type="NCBI Taxonomy" id="1166018"/>
    <lineage>
        <taxon>Bacteria</taxon>
        <taxon>Pseudomonadati</taxon>
        <taxon>Bacteroidota</taxon>
        <taxon>Cytophagia</taxon>
        <taxon>Cytophagales</taxon>
        <taxon>Spirosomataceae</taxon>
        <taxon>Fibrella</taxon>
    </lineage>
</organism>
<dbReference type="KEGG" id="fae:FAES_3941"/>
<dbReference type="InterPro" id="IPR012908">
    <property type="entry name" value="PGAP1-ab_dom-like"/>
</dbReference>
<dbReference type="Gene3D" id="3.40.50.1820">
    <property type="entry name" value="alpha/beta hydrolase"/>
    <property type="match status" value="1"/>
</dbReference>
<dbReference type="OrthoDB" id="951108at2"/>
<dbReference type="Proteomes" id="UP000011058">
    <property type="component" value="Chromosome"/>
</dbReference>
<gene>
    <name evidence="2" type="ORF">FAES_3941</name>
</gene>
<name>I0KCU4_9BACT</name>
<dbReference type="eggNOG" id="COG1075">
    <property type="taxonomic scope" value="Bacteria"/>
</dbReference>